<proteinExistence type="predicted"/>
<protein>
    <submittedName>
        <fullName evidence="1">Genomic scaffold, ProqFM164S02</fullName>
    </submittedName>
</protein>
<evidence type="ECO:0000313" key="1">
    <source>
        <dbReference type="EMBL" id="CDM32884.1"/>
    </source>
</evidence>
<dbReference type="EMBL" id="HG792016">
    <property type="protein sequence ID" value="CDM32884.1"/>
    <property type="molecule type" value="Genomic_DNA"/>
</dbReference>
<dbReference type="AlphaFoldDB" id="W6QFH2"/>
<keyword evidence="2" id="KW-1185">Reference proteome</keyword>
<name>W6QFH2_PENRF</name>
<gene>
    <name evidence="1" type="ORF">PROQFM164_S02g003035</name>
</gene>
<reference evidence="1" key="1">
    <citation type="journal article" date="2014" name="Nat. Commun.">
        <title>Multiple recent horizontal transfers of a large genomic region in cheese making fungi.</title>
        <authorList>
            <person name="Cheeseman K."/>
            <person name="Ropars J."/>
            <person name="Renault P."/>
            <person name="Dupont J."/>
            <person name="Gouzy J."/>
            <person name="Branca A."/>
            <person name="Abraham A.L."/>
            <person name="Ceppi M."/>
            <person name="Conseiller E."/>
            <person name="Debuchy R."/>
            <person name="Malagnac F."/>
            <person name="Goarin A."/>
            <person name="Silar P."/>
            <person name="Lacoste S."/>
            <person name="Sallet E."/>
            <person name="Bensimon A."/>
            <person name="Giraud T."/>
            <person name="Brygoo Y."/>
        </authorList>
    </citation>
    <scope>NUCLEOTIDE SEQUENCE [LARGE SCALE GENOMIC DNA]</scope>
    <source>
        <strain evidence="1">FM164</strain>
    </source>
</reference>
<sequence length="62" mass="6989">MLPLRCIRLAESGREWFGGNISAGPFFRLASLNDNCFVISLTVLPGYHRLDNLQPVPMSYFS</sequence>
<evidence type="ECO:0000313" key="2">
    <source>
        <dbReference type="Proteomes" id="UP000030686"/>
    </source>
</evidence>
<accession>W6QFH2</accession>
<organism evidence="1 2">
    <name type="scientific">Penicillium roqueforti (strain FM164)</name>
    <dbReference type="NCBI Taxonomy" id="1365484"/>
    <lineage>
        <taxon>Eukaryota</taxon>
        <taxon>Fungi</taxon>
        <taxon>Dikarya</taxon>
        <taxon>Ascomycota</taxon>
        <taxon>Pezizomycotina</taxon>
        <taxon>Eurotiomycetes</taxon>
        <taxon>Eurotiomycetidae</taxon>
        <taxon>Eurotiales</taxon>
        <taxon>Aspergillaceae</taxon>
        <taxon>Penicillium</taxon>
    </lineage>
</organism>
<dbReference type="Proteomes" id="UP000030686">
    <property type="component" value="Unassembled WGS sequence"/>
</dbReference>